<dbReference type="NCBIfam" id="TIGR03426">
    <property type="entry name" value="shape_MreD"/>
    <property type="match status" value="1"/>
</dbReference>
<protein>
    <submittedName>
        <fullName evidence="9">Rod shape-determining protein MreD</fullName>
    </submittedName>
</protein>
<dbReference type="GO" id="GO:0008360">
    <property type="term" value="P:regulation of cell shape"/>
    <property type="evidence" value="ECO:0007669"/>
    <property type="project" value="UniProtKB-KW"/>
</dbReference>
<dbReference type="EMBL" id="VJOO01000025">
    <property type="protein sequence ID" value="TSE35564.1"/>
    <property type="molecule type" value="Genomic_DNA"/>
</dbReference>
<name>A0A1A6DTH5_9BURK</name>
<dbReference type="Proteomes" id="UP000091969">
    <property type="component" value="Unassembled WGS sequence"/>
</dbReference>
<evidence type="ECO:0000256" key="4">
    <source>
        <dbReference type="ARBA" id="ARBA00022692"/>
    </source>
</evidence>
<evidence type="ECO:0000256" key="7">
    <source>
        <dbReference type="ARBA" id="ARBA00023136"/>
    </source>
</evidence>
<keyword evidence="11" id="KW-1185">Reference proteome</keyword>
<comment type="similarity">
    <text evidence="2">Belongs to the MreD family.</text>
</comment>
<evidence type="ECO:0000256" key="6">
    <source>
        <dbReference type="ARBA" id="ARBA00022989"/>
    </source>
</evidence>
<evidence type="ECO:0000256" key="5">
    <source>
        <dbReference type="ARBA" id="ARBA00022960"/>
    </source>
</evidence>
<keyword evidence="3" id="KW-1003">Cell membrane</keyword>
<dbReference type="InterPro" id="IPR007227">
    <property type="entry name" value="Cell_shape_determining_MreD"/>
</dbReference>
<evidence type="ECO:0000256" key="1">
    <source>
        <dbReference type="ARBA" id="ARBA00004651"/>
    </source>
</evidence>
<dbReference type="EMBL" id="LZDH01000065">
    <property type="protein sequence ID" value="OBS30095.1"/>
    <property type="molecule type" value="Genomic_DNA"/>
</dbReference>
<feature type="transmembrane region" description="Helical" evidence="8">
    <location>
        <begin position="138"/>
        <end position="159"/>
    </location>
</feature>
<keyword evidence="6 8" id="KW-1133">Transmembrane helix</keyword>
<feature type="transmembrane region" description="Helical" evidence="8">
    <location>
        <begin position="9"/>
        <end position="31"/>
    </location>
</feature>
<gene>
    <name evidence="10" type="primary">mreD</name>
    <name evidence="9" type="ORF">A9O67_09950</name>
    <name evidence="10" type="ORF">Tfont_02231</name>
</gene>
<feature type="transmembrane region" description="Helical" evidence="8">
    <location>
        <begin position="113"/>
        <end position="132"/>
    </location>
</feature>
<evidence type="ECO:0000313" key="10">
    <source>
        <dbReference type="EMBL" id="TSE35564.1"/>
    </source>
</evidence>
<evidence type="ECO:0000256" key="8">
    <source>
        <dbReference type="SAM" id="Phobius"/>
    </source>
</evidence>
<dbReference type="InterPro" id="IPR026034">
    <property type="entry name" value="MreD_proteobac"/>
</dbReference>
<reference evidence="9 11" key="1">
    <citation type="submission" date="2016-06" db="EMBL/GenBank/DDBJ databases">
        <title>Genome sequence of Tepidimonas fonticaldi PL17.</title>
        <authorList>
            <person name="Pinnaka A.K."/>
        </authorList>
    </citation>
    <scope>NUCLEOTIDE SEQUENCE [LARGE SCALE GENOMIC DNA]</scope>
    <source>
        <strain evidence="9 11">PL17</strain>
    </source>
</reference>
<dbReference type="RefSeq" id="WP_068610587.1">
    <property type="nucleotide sequence ID" value="NZ_LZDH01000065.1"/>
</dbReference>
<dbReference type="AlphaFoldDB" id="A0A1A6DTH5"/>
<dbReference type="Proteomes" id="UP000316388">
    <property type="component" value="Unassembled WGS sequence"/>
</dbReference>
<accession>A0A1A6DTH5</accession>
<feature type="transmembrane region" description="Helical" evidence="8">
    <location>
        <begin position="61"/>
        <end position="78"/>
    </location>
</feature>
<organism evidence="9 11">
    <name type="scientific">Tepidimonas fonticaldi</name>
    <dbReference type="NCBI Taxonomy" id="1101373"/>
    <lineage>
        <taxon>Bacteria</taxon>
        <taxon>Pseudomonadati</taxon>
        <taxon>Pseudomonadota</taxon>
        <taxon>Betaproteobacteria</taxon>
        <taxon>Burkholderiales</taxon>
        <taxon>Tepidimonas</taxon>
    </lineage>
</organism>
<keyword evidence="7 8" id="KW-0472">Membrane</keyword>
<keyword evidence="4 8" id="KW-0812">Transmembrane</keyword>
<dbReference type="PANTHER" id="PTHR37484:SF1">
    <property type="entry name" value="ROD SHAPE-DETERMINING PROTEIN MRED"/>
    <property type="match status" value="1"/>
</dbReference>
<evidence type="ECO:0000256" key="3">
    <source>
        <dbReference type="ARBA" id="ARBA00022475"/>
    </source>
</evidence>
<comment type="caution">
    <text evidence="9">The sequence shown here is derived from an EMBL/GenBank/DDBJ whole genome shotgun (WGS) entry which is preliminary data.</text>
</comment>
<dbReference type="PANTHER" id="PTHR37484">
    <property type="entry name" value="ROD SHAPE-DETERMINING PROTEIN MRED"/>
    <property type="match status" value="1"/>
</dbReference>
<dbReference type="PIRSF" id="PIRSF018472">
    <property type="entry name" value="MreD_proteobac"/>
    <property type="match status" value="1"/>
</dbReference>
<evidence type="ECO:0000256" key="2">
    <source>
        <dbReference type="ARBA" id="ARBA00007776"/>
    </source>
</evidence>
<reference evidence="10 12" key="2">
    <citation type="submission" date="2019-07" db="EMBL/GenBank/DDBJ databases">
        <title>Tepidimonas fonticaldi AT-A2 draft genome.</title>
        <authorList>
            <person name="Da Costa M.S."/>
            <person name="Froufe H.J.C."/>
            <person name="Egas C."/>
            <person name="Albuquerque L."/>
        </authorList>
    </citation>
    <scope>NUCLEOTIDE SEQUENCE [LARGE SCALE GENOMIC DNA]</scope>
    <source>
        <strain evidence="10 12">AT-A2</strain>
    </source>
</reference>
<comment type="subcellular location">
    <subcellularLocation>
        <location evidence="1">Cell membrane</location>
        <topology evidence="1">Multi-pass membrane protein</topology>
    </subcellularLocation>
</comment>
<feature type="transmembrane region" description="Helical" evidence="8">
    <location>
        <begin position="37"/>
        <end position="54"/>
    </location>
</feature>
<dbReference type="OrthoDB" id="5297408at2"/>
<sequence>MILPRGQALLLPANPVFIWGSLAAAFLLQVLQGQLTAAAWLPDWVALVLVFWTIHQPLRIGVGVAFVAGLCVDVHQGVLLGQHALAYTAMGYLAVTLHRRVLWFDLRGQTLHVLPLFAVAFGLQALVRLLAGHGDPPALAWIAPLLTAALWMPATWILLAPQRRAHDPDETRPL</sequence>
<dbReference type="GO" id="GO:0005886">
    <property type="term" value="C:plasma membrane"/>
    <property type="evidence" value="ECO:0007669"/>
    <property type="project" value="UniProtKB-SubCell"/>
</dbReference>
<dbReference type="Pfam" id="PF04093">
    <property type="entry name" value="MreD"/>
    <property type="match status" value="1"/>
</dbReference>
<dbReference type="STRING" id="1101373.A9O67_09950"/>
<evidence type="ECO:0000313" key="9">
    <source>
        <dbReference type="EMBL" id="OBS30095.1"/>
    </source>
</evidence>
<evidence type="ECO:0000313" key="11">
    <source>
        <dbReference type="Proteomes" id="UP000091969"/>
    </source>
</evidence>
<keyword evidence="5" id="KW-0133">Cell shape</keyword>
<feature type="transmembrane region" description="Helical" evidence="8">
    <location>
        <begin position="84"/>
        <end position="101"/>
    </location>
</feature>
<evidence type="ECO:0000313" key="12">
    <source>
        <dbReference type="Proteomes" id="UP000316388"/>
    </source>
</evidence>
<proteinExistence type="inferred from homology"/>